<proteinExistence type="predicted"/>
<protein>
    <recommendedName>
        <fullName evidence="7">Arf-GAP domain-containing protein</fullName>
    </recommendedName>
</protein>
<feature type="compositionally biased region" description="Acidic residues" evidence="6">
    <location>
        <begin position="361"/>
        <end position="379"/>
    </location>
</feature>
<keyword evidence="4" id="KW-0862">Zinc</keyword>
<dbReference type="STRING" id="41875.K8EC51"/>
<evidence type="ECO:0000256" key="3">
    <source>
        <dbReference type="ARBA" id="ARBA00022771"/>
    </source>
</evidence>
<dbReference type="PROSITE" id="PS50115">
    <property type="entry name" value="ARFGAP"/>
    <property type="match status" value="1"/>
</dbReference>
<sequence>MASPEAAAILRELQGKNGNGTCVDCSTKNPQWASVSFGSFICLECSGVHRSLGVHLSFVRSVGMDSWNATQLKKMQLGGNAKVNQFLAKHGVPKDAPIHLKYDSAAAEAFREKIRVEADGGKYAEPANIPKGLKQNTGETPAHQRTGFENGQTLGSSKGTTGMGSRSSQNNLQKGGSGGVSNNNNNNNSNRSEYSMAEMEASASRKEAFFAQQQARNAAKPEGIAPSQGGKFVGFGSQPPPGRSKSSANDDVLGSMWNGLSSVTKSLADTTLSAAQKAKEAASRAADQESMESAKQAANKAGSWFSSALSSVATGVSSLASDIPKTLGADDSSGNAFPRPEGYVDLRPPKSPNSRFVGFGNDDEWGDNAGGDEEDEEDEWKPASKQPQQQQGMSSNNASKSSMNSISSNSLSNSQPKKQTQQQKPKWDNNNNDVDDDDDDADWGT</sequence>
<feature type="compositionally biased region" description="Low complexity" evidence="6">
    <location>
        <begin position="180"/>
        <end position="192"/>
    </location>
</feature>
<feature type="region of interest" description="Disordered" evidence="6">
    <location>
        <begin position="121"/>
        <end position="200"/>
    </location>
</feature>
<dbReference type="EMBL" id="FO082276">
    <property type="protein sequence ID" value="CCO15557.1"/>
    <property type="molecule type" value="Genomic_DNA"/>
</dbReference>
<organism evidence="8 9">
    <name type="scientific">Bathycoccus prasinos</name>
    <dbReference type="NCBI Taxonomy" id="41875"/>
    <lineage>
        <taxon>Eukaryota</taxon>
        <taxon>Viridiplantae</taxon>
        <taxon>Chlorophyta</taxon>
        <taxon>Mamiellophyceae</taxon>
        <taxon>Mamiellales</taxon>
        <taxon>Bathycoccaceae</taxon>
        <taxon>Bathycoccus</taxon>
    </lineage>
</organism>
<keyword evidence="1" id="KW-0343">GTPase activation</keyword>
<feature type="domain" description="Arf-GAP" evidence="7">
    <location>
        <begin position="7"/>
        <end position="123"/>
    </location>
</feature>
<dbReference type="OrthoDB" id="983479at2759"/>
<feature type="compositionally biased region" description="Polar residues" evidence="6">
    <location>
        <begin position="147"/>
        <end position="174"/>
    </location>
</feature>
<reference evidence="8 9" key="1">
    <citation type="submission" date="2011-10" db="EMBL/GenBank/DDBJ databases">
        <authorList>
            <person name="Genoscope - CEA"/>
        </authorList>
    </citation>
    <scope>NUCLEOTIDE SEQUENCE [LARGE SCALE GENOMIC DNA]</scope>
    <source>
        <strain evidence="8 9">RCC 1105</strain>
    </source>
</reference>
<evidence type="ECO:0000256" key="6">
    <source>
        <dbReference type="SAM" id="MobiDB-lite"/>
    </source>
</evidence>
<evidence type="ECO:0000259" key="7">
    <source>
        <dbReference type="PROSITE" id="PS50115"/>
    </source>
</evidence>
<dbReference type="InterPro" id="IPR038508">
    <property type="entry name" value="ArfGAP_dom_sf"/>
</dbReference>
<dbReference type="GO" id="GO:0005096">
    <property type="term" value="F:GTPase activator activity"/>
    <property type="evidence" value="ECO:0007669"/>
    <property type="project" value="UniProtKB-KW"/>
</dbReference>
<dbReference type="RefSeq" id="XP_007514120.1">
    <property type="nucleotide sequence ID" value="XM_007514058.1"/>
</dbReference>
<feature type="region of interest" description="Disordered" evidence="6">
    <location>
        <begin position="322"/>
        <end position="445"/>
    </location>
</feature>
<keyword evidence="2" id="KW-0479">Metal-binding</keyword>
<dbReference type="GO" id="GO:0008270">
    <property type="term" value="F:zinc ion binding"/>
    <property type="evidence" value="ECO:0007669"/>
    <property type="project" value="UniProtKB-KW"/>
</dbReference>
<keyword evidence="9" id="KW-1185">Reference proteome</keyword>
<evidence type="ECO:0000313" key="8">
    <source>
        <dbReference type="EMBL" id="CCO15557.1"/>
    </source>
</evidence>
<evidence type="ECO:0000256" key="2">
    <source>
        <dbReference type="ARBA" id="ARBA00022723"/>
    </source>
</evidence>
<dbReference type="InterPro" id="IPR037278">
    <property type="entry name" value="ARFGAP/RecO"/>
</dbReference>
<feature type="region of interest" description="Disordered" evidence="6">
    <location>
        <begin position="212"/>
        <end position="251"/>
    </location>
</feature>
<dbReference type="SMART" id="SM00105">
    <property type="entry name" value="ArfGap"/>
    <property type="match status" value="1"/>
</dbReference>
<feature type="region of interest" description="Disordered" evidence="6">
    <location>
        <begin position="283"/>
        <end position="302"/>
    </location>
</feature>
<accession>K8EC51</accession>
<dbReference type="SUPFAM" id="SSF57863">
    <property type="entry name" value="ArfGap/RecO-like zinc finger"/>
    <property type="match status" value="1"/>
</dbReference>
<dbReference type="InterPro" id="IPR001164">
    <property type="entry name" value="ArfGAP_dom"/>
</dbReference>
<evidence type="ECO:0000256" key="4">
    <source>
        <dbReference type="ARBA" id="ARBA00022833"/>
    </source>
</evidence>
<dbReference type="GO" id="GO:0016192">
    <property type="term" value="P:vesicle-mediated transport"/>
    <property type="evidence" value="ECO:0007669"/>
    <property type="project" value="InterPro"/>
</dbReference>
<feature type="compositionally biased region" description="Low complexity" evidence="6">
    <location>
        <begin position="394"/>
        <end position="432"/>
    </location>
</feature>
<feature type="compositionally biased region" description="Acidic residues" evidence="6">
    <location>
        <begin position="433"/>
        <end position="445"/>
    </location>
</feature>
<dbReference type="PANTHER" id="PTHR47021">
    <property type="entry name" value="ADP-RIBOSYLATION FACTOR GTPASE-ACTIVATING PROTEIN AGD6-RELATED"/>
    <property type="match status" value="1"/>
</dbReference>
<name>K8EC51_9CHLO</name>
<dbReference type="PANTHER" id="PTHR47021:SF4">
    <property type="entry name" value="ADP-RIBOSYLATION FACTOR GTPASE-ACTIVATING PROTEIN AGD6-RELATED"/>
    <property type="match status" value="1"/>
</dbReference>
<dbReference type="FunFam" id="1.10.220.150:FF:000014">
    <property type="entry name" value="ADP-ribosylation factor GTPase-activating protein"/>
    <property type="match status" value="1"/>
</dbReference>
<evidence type="ECO:0000256" key="5">
    <source>
        <dbReference type="PROSITE-ProRule" id="PRU00288"/>
    </source>
</evidence>
<dbReference type="GeneID" id="19016615"/>
<keyword evidence="3 5" id="KW-0863">Zinc-finger</keyword>
<dbReference type="eggNOG" id="KOG0704">
    <property type="taxonomic scope" value="Eukaryota"/>
</dbReference>
<dbReference type="PRINTS" id="PR00405">
    <property type="entry name" value="REVINTRACTNG"/>
</dbReference>
<gene>
    <name evidence="8" type="ORF">Bathy03g00770</name>
</gene>
<dbReference type="Gene3D" id="1.10.220.150">
    <property type="entry name" value="Arf GTPase activating protein"/>
    <property type="match status" value="1"/>
</dbReference>
<dbReference type="KEGG" id="bpg:Bathy03g00770"/>
<dbReference type="Pfam" id="PF01412">
    <property type="entry name" value="ArfGap"/>
    <property type="match status" value="1"/>
</dbReference>
<dbReference type="InterPro" id="IPR044519">
    <property type="entry name" value="ARF_GAP_AGD6/7"/>
</dbReference>
<dbReference type="CDD" id="cd08830">
    <property type="entry name" value="ArfGap_ArfGap1"/>
    <property type="match status" value="1"/>
</dbReference>
<dbReference type="AlphaFoldDB" id="K8EC51"/>
<evidence type="ECO:0000256" key="1">
    <source>
        <dbReference type="ARBA" id="ARBA00022468"/>
    </source>
</evidence>
<evidence type="ECO:0000313" key="9">
    <source>
        <dbReference type="Proteomes" id="UP000198341"/>
    </source>
</evidence>
<dbReference type="Proteomes" id="UP000198341">
    <property type="component" value="Chromosome 3"/>
</dbReference>